<dbReference type="Proteomes" id="UP001146120">
    <property type="component" value="Unassembled WGS sequence"/>
</dbReference>
<comment type="caution">
    <text evidence="1">The sequence shown here is derived from an EMBL/GenBank/DDBJ whole genome shotgun (WGS) entry which is preliminary data.</text>
</comment>
<evidence type="ECO:0000313" key="1">
    <source>
        <dbReference type="EMBL" id="DBA04364.1"/>
    </source>
</evidence>
<proteinExistence type="predicted"/>
<name>A0AAV2ZHN8_9STRA</name>
<protein>
    <submittedName>
        <fullName evidence="1">Uncharacterized protein</fullName>
    </submittedName>
</protein>
<dbReference type="AlphaFoldDB" id="A0AAV2ZHN8"/>
<gene>
    <name evidence="1" type="ORF">N0F65_002126</name>
</gene>
<evidence type="ECO:0000313" key="2">
    <source>
        <dbReference type="Proteomes" id="UP001146120"/>
    </source>
</evidence>
<organism evidence="1 2">
    <name type="scientific">Lagenidium giganteum</name>
    <dbReference type="NCBI Taxonomy" id="4803"/>
    <lineage>
        <taxon>Eukaryota</taxon>
        <taxon>Sar</taxon>
        <taxon>Stramenopiles</taxon>
        <taxon>Oomycota</taxon>
        <taxon>Peronosporomycetes</taxon>
        <taxon>Pythiales</taxon>
        <taxon>Pythiaceae</taxon>
    </lineage>
</organism>
<sequence>MNPSSKAEGQRFAEAIRVEGQDEWLQRFTSNLV</sequence>
<reference evidence="1" key="2">
    <citation type="journal article" date="2023" name="Microbiol Resour">
        <title>Decontamination and Annotation of the Draft Genome Sequence of the Oomycete Lagenidium giganteum ARSEF 373.</title>
        <authorList>
            <person name="Morgan W.R."/>
            <person name="Tartar A."/>
        </authorList>
    </citation>
    <scope>NUCLEOTIDE SEQUENCE</scope>
    <source>
        <strain evidence="1">ARSEF 373</strain>
    </source>
</reference>
<accession>A0AAV2ZHN8</accession>
<keyword evidence="2" id="KW-1185">Reference proteome</keyword>
<dbReference type="EMBL" id="DAKRPA010000009">
    <property type="protein sequence ID" value="DBA04364.1"/>
    <property type="molecule type" value="Genomic_DNA"/>
</dbReference>
<reference evidence="1" key="1">
    <citation type="submission" date="2022-11" db="EMBL/GenBank/DDBJ databases">
        <authorList>
            <person name="Morgan W.R."/>
            <person name="Tartar A."/>
        </authorList>
    </citation>
    <scope>NUCLEOTIDE SEQUENCE</scope>
    <source>
        <strain evidence="1">ARSEF 373</strain>
    </source>
</reference>